<protein>
    <recommendedName>
        <fullName evidence="1">DUF4440 domain-containing protein</fullName>
    </recommendedName>
</protein>
<gene>
    <name evidence="2" type="ORF">FGKAn22_02570</name>
</gene>
<dbReference type="EMBL" id="AP019536">
    <property type="protein sequence ID" value="BBI98564.1"/>
    <property type="molecule type" value="Genomic_DNA"/>
</dbReference>
<dbReference type="Gene3D" id="3.10.450.50">
    <property type="match status" value="1"/>
</dbReference>
<evidence type="ECO:0000313" key="2">
    <source>
        <dbReference type="EMBL" id="BBI98564.1"/>
    </source>
</evidence>
<dbReference type="InterPro" id="IPR032710">
    <property type="entry name" value="NTF2-like_dom_sf"/>
</dbReference>
<name>A0AAN1SZC7_9PROT</name>
<feature type="domain" description="DUF4440" evidence="1">
    <location>
        <begin position="20"/>
        <end position="130"/>
    </location>
</feature>
<keyword evidence="3" id="KW-1185">Reference proteome</keyword>
<reference evidence="2 3" key="1">
    <citation type="submission" date="2019-03" db="EMBL/GenBank/DDBJ databases">
        <title>Complete genome sequence of Ferrigenium kumadai strain An22, a microaerophilic iron-oxidizing bacterium isolated from a paddy field soil.</title>
        <authorList>
            <person name="Watanabe T."/>
            <person name="Asakawa S."/>
        </authorList>
    </citation>
    <scope>NUCLEOTIDE SEQUENCE [LARGE SCALE GENOMIC DNA]</scope>
    <source>
        <strain evidence="2 3">An22</strain>
    </source>
</reference>
<dbReference type="InterPro" id="IPR027843">
    <property type="entry name" value="DUF4440"/>
</dbReference>
<proteinExistence type="predicted"/>
<dbReference type="KEGG" id="fku:FGKAn22_02570"/>
<dbReference type="SUPFAM" id="SSF54427">
    <property type="entry name" value="NTF2-like"/>
    <property type="match status" value="1"/>
</dbReference>
<dbReference type="AlphaFoldDB" id="A0AAN1SZC7"/>
<evidence type="ECO:0000259" key="1">
    <source>
        <dbReference type="Pfam" id="PF14534"/>
    </source>
</evidence>
<accession>A0AAN1SZC7</accession>
<dbReference type="InterPro" id="IPR011944">
    <property type="entry name" value="Steroid_delta5-4_isomerase"/>
</dbReference>
<sequence>MELDTLDFTMSGQNGDIDEIKQLAEDWRSGWIAGDADALLALYADEPVLMPWGQPTVFGKDAIRPLYQSMFKEYAIKSEPTVMDVEVSGDLGYFWCTYAQTATPKAGGAPREEEGKAVFIVRREHGAWKIARLIDNSDRASPSI</sequence>
<organism evidence="2 3">
    <name type="scientific">Ferrigenium kumadai</name>
    <dbReference type="NCBI Taxonomy" id="1682490"/>
    <lineage>
        <taxon>Bacteria</taxon>
        <taxon>Pseudomonadati</taxon>
        <taxon>Pseudomonadota</taxon>
        <taxon>Betaproteobacteria</taxon>
        <taxon>Nitrosomonadales</taxon>
        <taxon>Gallionellaceae</taxon>
        <taxon>Ferrigenium</taxon>
    </lineage>
</organism>
<evidence type="ECO:0000313" key="3">
    <source>
        <dbReference type="Proteomes" id="UP001319121"/>
    </source>
</evidence>
<dbReference type="NCBIfam" id="TIGR02246">
    <property type="entry name" value="SgcJ/EcaC family oxidoreductase"/>
    <property type="match status" value="1"/>
</dbReference>
<dbReference type="Proteomes" id="UP001319121">
    <property type="component" value="Chromosome"/>
</dbReference>
<dbReference type="Pfam" id="PF14534">
    <property type="entry name" value="DUF4440"/>
    <property type="match status" value="1"/>
</dbReference>